<evidence type="ECO:0000256" key="2">
    <source>
        <dbReference type="ARBA" id="ARBA00023002"/>
    </source>
</evidence>
<dbReference type="PANTHER" id="PTHR42760">
    <property type="entry name" value="SHORT-CHAIN DEHYDROGENASES/REDUCTASES FAMILY MEMBER"/>
    <property type="match status" value="1"/>
</dbReference>
<dbReference type="InterPro" id="IPR020904">
    <property type="entry name" value="Sc_DH/Rdtase_CS"/>
</dbReference>
<protein>
    <submittedName>
        <fullName evidence="4">SDR family oxidoreductase</fullName>
    </submittedName>
</protein>
<accession>A0A849I5R1</accession>
<evidence type="ECO:0000313" key="5">
    <source>
        <dbReference type="Proteomes" id="UP000564885"/>
    </source>
</evidence>
<dbReference type="InterPro" id="IPR036291">
    <property type="entry name" value="NAD(P)-bd_dom_sf"/>
</dbReference>
<dbReference type="Pfam" id="PF13561">
    <property type="entry name" value="adh_short_C2"/>
    <property type="match status" value="1"/>
</dbReference>
<dbReference type="GO" id="GO:0016616">
    <property type="term" value="F:oxidoreductase activity, acting on the CH-OH group of donors, NAD or NADP as acceptor"/>
    <property type="evidence" value="ECO:0007669"/>
    <property type="project" value="TreeGrafter"/>
</dbReference>
<name>A0A849I5R1_9HYPH</name>
<comment type="similarity">
    <text evidence="1">Belongs to the short-chain dehydrogenases/reductases (SDR) family.</text>
</comment>
<keyword evidence="2" id="KW-0560">Oxidoreductase</keyword>
<dbReference type="InterPro" id="IPR057326">
    <property type="entry name" value="KR_dom"/>
</dbReference>
<dbReference type="PANTHER" id="PTHR42760:SF5">
    <property type="entry name" value="2-DEHYDRO-3-DEOXY-D-GLUCONATE 5-DEHYDROGENASE"/>
    <property type="match status" value="1"/>
</dbReference>
<dbReference type="PROSITE" id="PS00061">
    <property type="entry name" value="ADH_SHORT"/>
    <property type="match status" value="1"/>
</dbReference>
<dbReference type="SMART" id="SM00822">
    <property type="entry name" value="PKS_KR"/>
    <property type="match status" value="1"/>
</dbReference>
<dbReference type="FunFam" id="3.40.50.720:FF:000084">
    <property type="entry name" value="Short-chain dehydrogenase reductase"/>
    <property type="match status" value="1"/>
</dbReference>
<dbReference type="Gene3D" id="3.40.50.720">
    <property type="entry name" value="NAD(P)-binding Rossmann-like Domain"/>
    <property type="match status" value="1"/>
</dbReference>
<dbReference type="AlphaFoldDB" id="A0A849I5R1"/>
<evidence type="ECO:0000259" key="3">
    <source>
        <dbReference type="SMART" id="SM00822"/>
    </source>
</evidence>
<sequence>MAADKGNFDLTGKVALVTGGNGGIGLGMAEGLARAGASVAIWGSNPDKNRAAEERLKAFGGRVLAQTCNVADEQEVDARMAELIATLGRLDGCFANAGRSLARTAFHELSTEDWRAVMSVNLDGAFFTLRAASRHMVERAKAGEPGGRIVVTSSTSTVHGPAGAVAYGASKGALNVMVRALAVEYARYGITVNGIVPGWIETEMTADKFADARFAGNVLPRIPMRRWGETEDFAGIAVYLLSEASRYHTGDSIVIDGAYTLF</sequence>
<proteinExistence type="inferred from homology"/>
<reference evidence="4 5" key="1">
    <citation type="submission" date="2020-04" db="EMBL/GenBank/DDBJ databases">
        <title>Enterovirga sp. isolate from soil.</title>
        <authorList>
            <person name="Chea S."/>
            <person name="Kim D.-U."/>
        </authorList>
    </citation>
    <scope>NUCLEOTIDE SEQUENCE [LARGE SCALE GENOMIC DNA]</scope>
    <source>
        <strain evidence="4 5">DB1703</strain>
    </source>
</reference>
<gene>
    <name evidence="4" type="ORF">HJG44_03070</name>
</gene>
<dbReference type="SUPFAM" id="SSF51735">
    <property type="entry name" value="NAD(P)-binding Rossmann-fold domains"/>
    <property type="match status" value="1"/>
</dbReference>
<organism evidence="4 5">
    <name type="scientific">Enterovirga aerilata</name>
    <dbReference type="NCBI Taxonomy" id="2730920"/>
    <lineage>
        <taxon>Bacteria</taxon>
        <taxon>Pseudomonadati</taxon>
        <taxon>Pseudomonadota</taxon>
        <taxon>Alphaproteobacteria</taxon>
        <taxon>Hyphomicrobiales</taxon>
        <taxon>Methylobacteriaceae</taxon>
        <taxon>Enterovirga</taxon>
    </lineage>
</organism>
<dbReference type="EMBL" id="JABEPP010000001">
    <property type="protein sequence ID" value="NNM71377.1"/>
    <property type="molecule type" value="Genomic_DNA"/>
</dbReference>
<comment type="caution">
    <text evidence="4">The sequence shown here is derived from an EMBL/GenBank/DDBJ whole genome shotgun (WGS) entry which is preliminary data.</text>
</comment>
<dbReference type="Proteomes" id="UP000564885">
    <property type="component" value="Unassembled WGS sequence"/>
</dbReference>
<feature type="domain" description="Ketoreductase" evidence="3">
    <location>
        <begin position="13"/>
        <end position="202"/>
    </location>
</feature>
<evidence type="ECO:0000256" key="1">
    <source>
        <dbReference type="ARBA" id="ARBA00006484"/>
    </source>
</evidence>
<dbReference type="InterPro" id="IPR002347">
    <property type="entry name" value="SDR_fam"/>
</dbReference>
<dbReference type="PRINTS" id="PR00081">
    <property type="entry name" value="GDHRDH"/>
</dbReference>
<evidence type="ECO:0000313" key="4">
    <source>
        <dbReference type="EMBL" id="NNM71377.1"/>
    </source>
</evidence>
<keyword evidence="5" id="KW-1185">Reference proteome</keyword>